<dbReference type="Gene3D" id="3.30.428.10">
    <property type="entry name" value="HIT-like"/>
    <property type="match status" value="1"/>
</dbReference>
<name>A0A0B1Q5X6_9HYPH</name>
<dbReference type="Proteomes" id="UP000030826">
    <property type="component" value="Unassembled WGS sequence"/>
</dbReference>
<dbReference type="PROSITE" id="PS51084">
    <property type="entry name" value="HIT_2"/>
    <property type="match status" value="1"/>
</dbReference>
<gene>
    <name evidence="5" type="ORF">LA66_12740</name>
</gene>
<accession>A0A0B1Q5X6</accession>
<dbReference type="OrthoDB" id="9784774at2"/>
<sequence>MTTAYQDDNIFARILKGEIPCVKLFDLPEAIGIMDVMPQSPGHCLVLPKAPSRNLLDAEDETLAQLLPIVARLARAVKEGMGADGIVVSQFNEAAGGQTVFHLHIHVVPRYDGVELKAHASGMADSGLLEEQARRIRAAFR</sequence>
<dbReference type="GO" id="GO:0016787">
    <property type="term" value="F:hydrolase activity"/>
    <property type="evidence" value="ECO:0007669"/>
    <property type="project" value="UniProtKB-KW"/>
</dbReference>
<evidence type="ECO:0000256" key="2">
    <source>
        <dbReference type="PIRSR" id="PIRSR601310-3"/>
    </source>
</evidence>
<keyword evidence="5" id="KW-0378">Hydrolase</keyword>
<comment type="caution">
    <text evidence="5">The sequence shown here is derived from an EMBL/GenBank/DDBJ whole genome shotgun (WGS) entry which is preliminary data.</text>
</comment>
<dbReference type="EMBL" id="JRFJ01000003">
    <property type="protein sequence ID" value="KHJ54322.1"/>
    <property type="molecule type" value="Genomic_DNA"/>
</dbReference>
<dbReference type="Pfam" id="PF01230">
    <property type="entry name" value="HIT"/>
    <property type="match status" value="1"/>
</dbReference>
<organism evidence="5 6">
    <name type="scientific">Aureimonas altamirensis</name>
    <dbReference type="NCBI Taxonomy" id="370622"/>
    <lineage>
        <taxon>Bacteria</taxon>
        <taxon>Pseudomonadati</taxon>
        <taxon>Pseudomonadota</taxon>
        <taxon>Alphaproteobacteria</taxon>
        <taxon>Hyphomicrobiales</taxon>
        <taxon>Aurantimonadaceae</taxon>
        <taxon>Aureimonas</taxon>
    </lineage>
</organism>
<dbReference type="STRING" id="370622.LA66_12740"/>
<dbReference type="PRINTS" id="PR00332">
    <property type="entry name" value="HISTRIAD"/>
</dbReference>
<feature type="domain" description="HIT" evidence="4">
    <location>
        <begin position="10"/>
        <end position="117"/>
    </location>
</feature>
<protein>
    <submittedName>
        <fullName evidence="5">HIT family hydrolase</fullName>
    </submittedName>
</protein>
<dbReference type="InterPro" id="IPR036265">
    <property type="entry name" value="HIT-like_sf"/>
</dbReference>
<dbReference type="CDD" id="cd01277">
    <property type="entry name" value="HINT_subgroup"/>
    <property type="match status" value="1"/>
</dbReference>
<evidence type="ECO:0000259" key="4">
    <source>
        <dbReference type="PROSITE" id="PS51084"/>
    </source>
</evidence>
<reference evidence="5 6" key="1">
    <citation type="submission" date="2014-09" db="EMBL/GenBank/DDBJ databases">
        <title>Isolation and characterization of Aurantimonas altamirensis ON-56566 from clinical sample following a dog bite.</title>
        <authorList>
            <person name="Eshaghi A."/>
            <person name="Li A."/>
            <person name="Shahinas D."/>
            <person name="Bahn P."/>
            <person name="Kus J.V."/>
            <person name="Patel S.N."/>
        </authorList>
    </citation>
    <scope>NUCLEOTIDE SEQUENCE [LARGE SCALE GENOMIC DNA]</scope>
    <source>
        <strain evidence="5 6">ON-56566</strain>
    </source>
</reference>
<evidence type="ECO:0000313" key="6">
    <source>
        <dbReference type="Proteomes" id="UP000030826"/>
    </source>
</evidence>
<dbReference type="InterPro" id="IPR011146">
    <property type="entry name" value="HIT-like"/>
</dbReference>
<feature type="active site" description="Tele-AMP-histidine intermediate" evidence="1">
    <location>
        <position position="104"/>
    </location>
</feature>
<dbReference type="PANTHER" id="PTHR46648:SF1">
    <property type="entry name" value="ADENOSINE 5'-MONOPHOSPHORAMIDASE HNT1"/>
    <property type="match status" value="1"/>
</dbReference>
<dbReference type="RefSeq" id="WP_039194374.1">
    <property type="nucleotide sequence ID" value="NZ_JAQRFV010000010.1"/>
</dbReference>
<dbReference type="GO" id="GO:0009117">
    <property type="term" value="P:nucleotide metabolic process"/>
    <property type="evidence" value="ECO:0007669"/>
    <property type="project" value="TreeGrafter"/>
</dbReference>
<dbReference type="InterPro" id="IPR039384">
    <property type="entry name" value="HINT"/>
</dbReference>
<dbReference type="InterPro" id="IPR001310">
    <property type="entry name" value="Histidine_triad_HIT"/>
</dbReference>
<dbReference type="SUPFAM" id="SSF54197">
    <property type="entry name" value="HIT-like"/>
    <property type="match status" value="1"/>
</dbReference>
<evidence type="ECO:0000256" key="1">
    <source>
        <dbReference type="PIRSR" id="PIRSR601310-1"/>
    </source>
</evidence>
<proteinExistence type="predicted"/>
<feature type="short sequence motif" description="Histidine triad motif" evidence="2 3">
    <location>
        <begin position="102"/>
        <end position="106"/>
    </location>
</feature>
<evidence type="ECO:0000313" key="5">
    <source>
        <dbReference type="EMBL" id="KHJ54322.1"/>
    </source>
</evidence>
<evidence type="ECO:0000256" key="3">
    <source>
        <dbReference type="PROSITE-ProRule" id="PRU00464"/>
    </source>
</evidence>
<dbReference type="PANTHER" id="PTHR46648">
    <property type="entry name" value="HIT FAMILY PROTEIN 1"/>
    <property type="match status" value="1"/>
</dbReference>
<dbReference type="AlphaFoldDB" id="A0A0B1Q5X6"/>